<evidence type="ECO:0000313" key="2">
    <source>
        <dbReference type="Proteomes" id="UP001066276"/>
    </source>
</evidence>
<dbReference type="Proteomes" id="UP001066276">
    <property type="component" value="Chromosome 11"/>
</dbReference>
<organism evidence="1 2">
    <name type="scientific">Pleurodeles waltl</name>
    <name type="common">Iberian ribbed newt</name>
    <dbReference type="NCBI Taxonomy" id="8319"/>
    <lineage>
        <taxon>Eukaryota</taxon>
        <taxon>Metazoa</taxon>
        <taxon>Chordata</taxon>
        <taxon>Craniata</taxon>
        <taxon>Vertebrata</taxon>
        <taxon>Euteleostomi</taxon>
        <taxon>Amphibia</taxon>
        <taxon>Batrachia</taxon>
        <taxon>Caudata</taxon>
        <taxon>Salamandroidea</taxon>
        <taxon>Salamandridae</taxon>
        <taxon>Pleurodelinae</taxon>
        <taxon>Pleurodeles</taxon>
    </lineage>
</organism>
<dbReference type="AlphaFoldDB" id="A0AAV7L7I6"/>
<reference evidence="1" key="1">
    <citation type="journal article" date="2022" name="bioRxiv">
        <title>Sequencing and chromosome-scale assembly of the giantPleurodeles waltlgenome.</title>
        <authorList>
            <person name="Brown T."/>
            <person name="Elewa A."/>
            <person name="Iarovenko S."/>
            <person name="Subramanian E."/>
            <person name="Araus A.J."/>
            <person name="Petzold A."/>
            <person name="Susuki M."/>
            <person name="Suzuki K.-i.T."/>
            <person name="Hayashi T."/>
            <person name="Toyoda A."/>
            <person name="Oliveira C."/>
            <person name="Osipova E."/>
            <person name="Leigh N.D."/>
            <person name="Simon A."/>
            <person name="Yun M.H."/>
        </authorList>
    </citation>
    <scope>NUCLEOTIDE SEQUENCE</scope>
    <source>
        <strain evidence="1">20211129_DDA</strain>
        <tissue evidence="1">Liver</tissue>
    </source>
</reference>
<comment type="caution">
    <text evidence="1">The sequence shown here is derived from an EMBL/GenBank/DDBJ whole genome shotgun (WGS) entry which is preliminary data.</text>
</comment>
<protein>
    <submittedName>
        <fullName evidence="1">Uncharacterized protein</fullName>
    </submittedName>
</protein>
<dbReference type="EMBL" id="JANPWB010000015">
    <property type="protein sequence ID" value="KAJ1087495.1"/>
    <property type="molecule type" value="Genomic_DNA"/>
</dbReference>
<gene>
    <name evidence="1" type="ORF">NDU88_000664</name>
</gene>
<keyword evidence="2" id="KW-1185">Reference proteome</keyword>
<accession>A0AAV7L7I6</accession>
<evidence type="ECO:0000313" key="1">
    <source>
        <dbReference type="EMBL" id="KAJ1087495.1"/>
    </source>
</evidence>
<name>A0AAV7L7I6_PLEWA</name>
<proteinExistence type="predicted"/>
<sequence>MGKGPFFAFSAWGCCPWSCKSPRGGLAGSGAKVLSVDFGMEELALHGPGVRKGHRNVAVNLDYEGPAV</sequence>